<feature type="region of interest" description="Disordered" evidence="1">
    <location>
        <begin position="309"/>
        <end position="348"/>
    </location>
</feature>
<feature type="compositionally biased region" description="Basic and acidic residues" evidence="1">
    <location>
        <begin position="39"/>
        <end position="52"/>
    </location>
</feature>
<protein>
    <submittedName>
        <fullName evidence="2">Uncharacterized protein</fullName>
    </submittedName>
</protein>
<proteinExistence type="predicted"/>
<dbReference type="EMBL" id="JARKIE010000104">
    <property type="protein sequence ID" value="KAJ7683835.1"/>
    <property type="molecule type" value="Genomic_DNA"/>
</dbReference>
<name>A0AAD7D8J5_MYCRO</name>
<dbReference type="AlphaFoldDB" id="A0AAD7D8J5"/>
<evidence type="ECO:0000313" key="2">
    <source>
        <dbReference type="EMBL" id="KAJ7683835.1"/>
    </source>
</evidence>
<gene>
    <name evidence="2" type="ORF">B0H17DRAFT_1204825</name>
</gene>
<accession>A0AAD7D8J5</accession>
<dbReference type="Proteomes" id="UP001221757">
    <property type="component" value="Unassembled WGS sequence"/>
</dbReference>
<keyword evidence="3" id="KW-1185">Reference proteome</keyword>
<comment type="caution">
    <text evidence="2">The sequence shown here is derived from an EMBL/GenBank/DDBJ whole genome shotgun (WGS) entry which is preliminary data.</text>
</comment>
<organism evidence="2 3">
    <name type="scientific">Mycena rosella</name>
    <name type="common">Pink bonnet</name>
    <name type="synonym">Agaricus rosellus</name>
    <dbReference type="NCBI Taxonomy" id="1033263"/>
    <lineage>
        <taxon>Eukaryota</taxon>
        <taxon>Fungi</taxon>
        <taxon>Dikarya</taxon>
        <taxon>Basidiomycota</taxon>
        <taxon>Agaricomycotina</taxon>
        <taxon>Agaricomycetes</taxon>
        <taxon>Agaricomycetidae</taxon>
        <taxon>Agaricales</taxon>
        <taxon>Marasmiineae</taxon>
        <taxon>Mycenaceae</taxon>
        <taxon>Mycena</taxon>
    </lineage>
</organism>
<evidence type="ECO:0000256" key="1">
    <source>
        <dbReference type="SAM" id="MobiDB-lite"/>
    </source>
</evidence>
<evidence type="ECO:0000313" key="3">
    <source>
        <dbReference type="Proteomes" id="UP001221757"/>
    </source>
</evidence>
<feature type="region of interest" description="Disordered" evidence="1">
    <location>
        <begin position="1"/>
        <end position="52"/>
    </location>
</feature>
<reference evidence="2" key="1">
    <citation type="submission" date="2023-03" db="EMBL/GenBank/DDBJ databases">
        <title>Massive genome expansion in bonnet fungi (Mycena s.s.) driven by repeated elements and novel gene families across ecological guilds.</title>
        <authorList>
            <consortium name="Lawrence Berkeley National Laboratory"/>
            <person name="Harder C.B."/>
            <person name="Miyauchi S."/>
            <person name="Viragh M."/>
            <person name="Kuo A."/>
            <person name="Thoen E."/>
            <person name="Andreopoulos B."/>
            <person name="Lu D."/>
            <person name="Skrede I."/>
            <person name="Drula E."/>
            <person name="Henrissat B."/>
            <person name="Morin E."/>
            <person name="Kohler A."/>
            <person name="Barry K."/>
            <person name="LaButti K."/>
            <person name="Morin E."/>
            <person name="Salamov A."/>
            <person name="Lipzen A."/>
            <person name="Mereny Z."/>
            <person name="Hegedus B."/>
            <person name="Baldrian P."/>
            <person name="Stursova M."/>
            <person name="Weitz H."/>
            <person name="Taylor A."/>
            <person name="Grigoriev I.V."/>
            <person name="Nagy L.G."/>
            <person name="Martin F."/>
            <person name="Kauserud H."/>
        </authorList>
    </citation>
    <scope>NUCLEOTIDE SEQUENCE</scope>
    <source>
        <strain evidence="2">CBHHK067</strain>
    </source>
</reference>
<sequence length="348" mass="38795">MAHHAPRIPPTLRRTPRRRWAPAIPHRAGADDESNWGASEDKSTDEEQRNLKKFRTREETRLLNVRDMPQPAPACKSAQITPGQTRGPEVDLRVARQFMAMQCPHLWSCGSRITDGSRPTADTPIGTPMHKGDLLSTRFVEFIGPARGTNPSSIHRSRFREMLLTGFSVFGLFERMVMLGQWEYTELPLEHYPFDTTNITMSQAFAWAYTHGIKPGSRAATQLHNYAQSWRNARRNLAEGNEEFGDFPRNAWDVLSVDMPFVTSWRTLTCAVPSSRDHPAANSEMPPVDNIAAPTSVTDVKAGEIVPMEVPLPESPVHNSPHLPDEDPADVTSDEGPTSMAPKTDAPA</sequence>